<evidence type="ECO:0000259" key="7">
    <source>
        <dbReference type="PROSITE" id="PS50109"/>
    </source>
</evidence>
<evidence type="ECO:0000256" key="3">
    <source>
        <dbReference type="ARBA" id="ARBA00022553"/>
    </source>
</evidence>
<dbReference type="GO" id="GO:0016036">
    <property type="term" value="P:cellular response to phosphate starvation"/>
    <property type="evidence" value="ECO:0007669"/>
    <property type="project" value="TreeGrafter"/>
</dbReference>
<sequence length="181" mass="20882">MKGYIEKLESEILASELYSQLHQYFIPLKNALEKVEKLTSKLFTSLEYLIKDLPIKEKVFDLKVALEEVIFWIKPLCEDKKLSLEIDIPQNFLIKGDQDLIMQALLNPLENAVKFSPPNGKITIKVYTRENQKINIFIRDEGPGVSPADLPFLGMPFFKSSAEKGLGHEQCLDFLIRYIYN</sequence>
<dbReference type="EMBL" id="PNJD01000104">
    <property type="protein sequence ID" value="PMP97910.1"/>
    <property type="molecule type" value="Genomic_DNA"/>
</dbReference>
<dbReference type="EC" id="2.7.13.3" evidence="2"/>
<evidence type="ECO:0000256" key="6">
    <source>
        <dbReference type="ARBA" id="ARBA00023012"/>
    </source>
</evidence>
<gene>
    <name evidence="8" type="ORF">C0169_01640</name>
</gene>
<comment type="catalytic activity">
    <reaction evidence="1">
        <text>ATP + protein L-histidine = ADP + protein N-phospho-L-histidine.</text>
        <dbReference type="EC" id="2.7.13.3"/>
    </reaction>
</comment>
<dbReference type="SUPFAM" id="SSF55874">
    <property type="entry name" value="ATPase domain of HSP90 chaperone/DNA topoisomerase II/histidine kinase"/>
    <property type="match status" value="1"/>
</dbReference>
<dbReference type="InterPro" id="IPR036890">
    <property type="entry name" value="HATPase_C_sf"/>
</dbReference>
<reference evidence="8 9" key="1">
    <citation type="submission" date="2018-01" db="EMBL/GenBank/DDBJ databases">
        <title>Metagenomic assembled genomes from two thermal pools in the Uzon Caldera, Kamchatka, Russia.</title>
        <authorList>
            <person name="Wilkins L."/>
            <person name="Ettinger C."/>
        </authorList>
    </citation>
    <scope>NUCLEOTIDE SEQUENCE [LARGE SCALE GENOMIC DNA]</scope>
    <source>
        <strain evidence="8">ARK-04</strain>
    </source>
</reference>
<dbReference type="InterPro" id="IPR003594">
    <property type="entry name" value="HATPase_dom"/>
</dbReference>
<accession>A0A2N7QG38</accession>
<name>A0A2N7QG38_9BACT</name>
<dbReference type="PANTHER" id="PTHR45453">
    <property type="entry name" value="PHOSPHATE REGULON SENSOR PROTEIN PHOR"/>
    <property type="match status" value="1"/>
</dbReference>
<dbReference type="PANTHER" id="PTHR45453:SF1">
    <property type="entry name" value="PHOSPHATE REGULON SENSOR PROTEIN PHOR"/>
    <property type="match status" value="1"/>
</dbReference>
<keyword evidence="5" id="KW-0418">Kinase</keyword>
<dbReference type="GO" id="GO:0000155">
    <property type="term" value="F:phosphorelay sensor kinase activity"/>
    <property type="evidence" value="ECO:0007669"/>
    <property type="project" value="TreeGrafter"/>
</dbReference>
<dbReference type="PROSITE" id="PS50109">
    <property type="entry name" value="HIS_KIN"/>
    <property type="match status" value="1"/>
</dbReference>
<proteinExistence type="predicted"/>
<dbReference type="Gene3D" id="3.30.565.10">
    <property type="entry name" value="Histidine kinase-like ATPase, C-terminal domain"/>
    <property type="match status" value="1"/>
</dbReference>
<evidence type="ECO:0000313" key="8">
    <source>
        <dbReference type="EMBL" id="PMP97910.1"/>
    </source>
</evidence>
<evidence type="ECO:0000313" key="9">
    <source>
        <dbReference type="Proteomes" id="UP000235619"/>
    </source>
</evidence>
<dbReference type="InterPro" id="IPR050351">
    <property type="entry name" value="BphY/WalK/GraS-like"/>
</dbReference>
<evidence type="ECO:0000256" key="4">
    <source>
        <dbReference type="ARBA" id="ARBA00022679"/>
    </source>
</evidence>
<protein>
    <recommendedName>
        <fullName evidence="2">histidine kinase</fullName>
        <ecNumber evidence="2">2.7.13.3</ecNumber>
    </recommendedName>
</protein>
<keyword evidence="6" id="KW-0902">Two-component regulatory system</keyword>
<dbReference type="InterPro" id="IPR005467">
    <property type="entry name" value="His_kinase_dom"/>
</dbReference>
<dbReference type="GO" id="GO:0004721">
    <property type="term" value="F:phosphoprotein phosphatase activity"/>
    <property type="evidence" value="ECO:0007669"/>
    <property type="project" value="TreeGrafter"/>
</dbReference>
<keyword evidence="3" id="KW-0597">Phosphoprotein</keyword>
<evidence type="ECO:0000256" key="2">
    <source>
        <dbReference type="ARBA" id="ARBA00012438"/>
    </source>
</evidence>
<keyword evidence="4" id="KW-0808">Transferase</keyword>
<evidence type="ECO:0000256" key="1">
    <source>
        <dbReference type="ARBA" id="ARBA00000085"/>
    </source>
</evidence>
<feature type="domain" description="Histidine kinase" evidence="7">
    <location>
        <begin position="1"/>
        <end position="167"/>
    </location>
</feature>
<dbReference type="Pfam" id="PF02518">
    <property type="entry name" value="HATPase_c"/>
    <property type="match status" value="1"/>
</dbReference>
<dbReference type="AlphaFoldDB" id="A0A2N7QG38"/>
<organism evidence="8 9">
    <name type="scientific">Thermodesulfobacterium geofontis</name>
    <dbReference type="NCBI Taxonomy" id="1295609"/>
    <lineage>
        <taxon>Bacteria</taxon>
        <taxon>Pseudomonadati</taxon>
        <taxon>Thermodesulfobacteriota</taxon>
        <taxon>Thermodesulfobacteria</taxon>
        <taxon>Thermodesulfobacteriales</taxon>
        <taxon>Thermodesulfobacteriaceae</taxon>
        <taxon>Thermodesulfobacterium</taxon>
    </lineage>
</organism>
<evidence type="ECO:0000256" key="5">
    <source>
        <dbReference type="ARBA" id="ARBA00022777"/>
    </source>
</evidence>
<comment type="caution">
    <text evidence="8">The sequence shown here is derived from an EMBL/GenBank/DDBJ whole genome shotgun (WGS) entry which is preliminary data.</text>
</comment>
<dbReference type="GO" id="GO:0005886">
    <property type="term" value="C:plasma membrane"/>
    <property type="evidence" value="ECO:0007669"/>
    <property type="project" value="TreeGrafter"/>
</dbReference>
<dbReference type="Proteomes" id="UP000235619">
    <property type="component" value="Unassembled WGS sequence"/>
</dbReference>